<evidence type="ECO:0000256" key="4">
    <source>
        <dbReference type="ARBA" id="ARBA00011944"/>
    </source>
</evidence>
<dbReference type="GO" id="GO:0005737">
    <property type="term" value="C:cytoplasm"/>
    <property type="evidence" value="ECO:0007669"/>
    <property type="project" value="TreeGrafter"/>
</dbReference>
<dbReference type="InterPro" id="IPR004393">
    <property type="entry name" value="NadC"/>
</dbReference>
<comment type="function">
    <text evidence="1">Involved in the catabolism of quinolinic acid (QA).</text>
</comment>
<feature type="domain" description="Quinolinate phosphoribosyl transferase N-terminal" evidence="11">
    <location>
        <begin position="42"/>
        <end position="126"/>
    </location>
</feature>
<dbReference type="Pfam" id="PF02749">
    <property type="entry name" value="QRPTase_N"/>
    <property type="match status" value="1"/>
</dbReference>
<evidence type="ECO:0000256" key="3">
    <source>
        <dbReference type="ARBA" id="ARBA00009400"/>
    </source>
</evidence>
<evidence type="ECO:0000256" key="7">
    <source>
        <dbReference type="ARBA" id="ARBA00022679"/>
    </source>
</evidence>
<dbReference type="STRING" id="203122.Sde_0874"/>
<dbReference type="PANTHER" id="PTHR32179">
    <property type="entry name" value="NICOTINATE-NUCLEOTIDE PYROPHOSPHORYLASE [CARBOXYLATING]"/>
    <property type="match status" value="1"/>
</dbReference>
<dbReference type="InterPro" id="IPR037128">
    <property type="entry name" value="Quinolinate_PRibosylTase_N_sf"/>
</dbReference>
<organism evidence="12 13">
    <name type="scientific">Saccharophagus degradans (strain 2-40 / ATCC 43961 / DSM 17024)</name>
    <dbReference type="NCBI Taxonomy" id="203122"/>
    <lineage>
        <taxon>Bacteria</taxon>
        <taxon>Pseudomonadati</taxon>
        <taxon>Pseudomonadota</taxon>
        <taxon>Gammaproteobacteria</taxon>
        <taxon>Cellvibrionales</taxon>
        <taxon>Cellvibrionaceae</taxon>
        <taxon>Saccharophagus</taxon>
    </lineage>
</organism>
<dbReference type="PIRSF" id="PIRSF006250">
    <property type="entry name" value="NadC_ModD"/>
    <property type="match status" value="1"/>
</dbReference>
<evidence type="ECO:0000256" key="6">
    <source>
        <dbReference type="ARBA" id="ARBA00022676"/>
    </source>
</evidence>
<dbReference type="NCBIfam" id="TIGR00078">
    <property type="entry name" value="nadC"/>
    <property type="match status" value="1"/>
</dbReference>
<proteinExistence type="inferred from homology"/>
<dbReference type="InterPro" id="IPR013785">
    <property type="entry name" value="Aldolase_TIM"/>
</dbReference>
<evidence type="ECO:0000256" key="5">
    <source>
        <dbReference type="ARBA" id="ARBA00022642"/>
    </source>
</evidence>
<dbReference type="Proteomes" id="UP000001947">
    <property type="component" value="Chromosome"/>
</dbReference>
<evidence type="ECO:0000256" key="9">
    <source>
        <dbReference type="PIRNR" id="PIRNR006250"/>
    </source>
</evidence>
<dbReference type="EMBL" id="CP000282">
    <property type="protein sequence ID" value="ABD80136.1"/>
    <property type="molecule type" value="Genomic_DNA"/>
</dbReference>
<evidence type="ECO:0000256" key="2">
    <source>
        <dbReference type="ARBA" id="ARBA00004893"/>
    </source>
</evidence>
<dbReference type="SUPFAM" id="SSF51690">
    <property type="entry name" value="Nicotinate/Quinolinate PRTase C-terminal domain-like"/>
    <property type="match status" value="1"/>
</dbReference>
<dbReference type="InterPro" id="IPR027277">
    <property type="entry name" value="NadC/ModD"/>
</dbReference>
<comment type="similarity">
    <text evidence="3 9">Belongs to the NadC/ModD family.</text>
</comment>
<dbReference type="GO" id="GO:0004514">
    <property type="term" value="F:nicotinate-nucleotide diphosphorylase (carboxylating) activity"/>
    <property type="evidence" value="ECO:0007669"/>
    <property type="project" value="UniProtKB-EC"/>
</dbReference>
<dbReference type="GO" id="GO:0009435">
    <property type="term" value="P:NAD+ biosynthetic process"/>
    <property type="evidence" value="ECO:0007669"/>
    <property type="project" value="UniProtKB-UniPathway"/>
</dbReference>
<dbReference type="Gene3D" id="3.20.20.70">
    <property type="entry name" value="Aldolase class I"/>
    <property type="match status" value="1"/>
</dbReference>
<name>Q21ME3_SACD2</name>
<dbReference type="InterPro" id="IPR036068">
    <property type="entry name" value="Nicotinate_pribotase-like_C"/>
</dbReference>
<gene>
    <name evidence="12" type="ordered locus">Sde_0874</name>
</gene>
<dbReference type="FunFam" id="3.20.20.70:FF:000030">
    <property type="entry name" value="Nicotinate-nucleotide pyrophosphorylase, carboxylating"/>
    <property type="match status" value="1"/>
</dbReference>
<dbReference type="HOGENOM" id="CLU_039622_0_3_6"/>
<protein>
    <recommendedName>
        <fullName evidence="4">nicotinate-nucleotide diphosphorylase (carboxylating)</fullName>
        <ecNumber evidence="4">2.4.2.19</ecNumber>
    </recommendedName>
    <alternativeName>
        <fullName evidence="8">Quinolinate phosphoribosyltransferase [decarboxylating]</fullName>
    </alternativeName>
</protein>
<dbReference type="KEGG" id="sde:Sde_0874"/>
<dbReference type="eggNOG" id="COG0157">
    <property type="taxonomic scope" value="Bacteria"/>
</dbReference>
<evidence type="ECO:0000313" key="13">
    <source>
        <dbReference type="Proteomes" id="UP000001947"/>
    </source>
</evidence>
<evidence type="ECO:0000256" key="8">
    <source>
        <dbReference type="ARBA" id="ARBA00033102"/>
    </source>
</evidence>
<evidence type="ECO:0000256" key="1">
    <source>
        <dbReference type="ARBA" id="ARBA00003237"/>
    </source>
</evidence>
<keyword evidence="5" id="KW-0662">Pyridine nucleotide biosynthesis</keyword>
<accession>Q21ME3</accession>
<dbReference type="SUPFAM" id="SSF54675">
    <property type="entry name" value="Nicotinate/Quinolinate PRTase N-terminal domain-like"/>
    <property type="match status" value="1"/>
</dbReference>
<dbReference type="InterPro" id="IPR022412">
    <property type="entry name" value="Quinolinate_PRibosylTrfase_N"/>
</dbReference>
<dbReference type="Gene3D" id="3.90.1170.20">
    <property type="entry name" value="Quinolinate phosphoribosyl transferase, N-terminal domain"/>
    <property type="match status" value="1"/>
</dbReference>
<evidence type="ECO:0000313" key="12">
    <source>
        <dbReference type="EMBL" id="ABD80136.1"/>
    </source>
</evidence>
<dbReference type="Pfam" id="PF01729">
    <property type="entry name" value="QRPTase_C"/>
    <property type="match status" value="1"/>
</dbReference>
<evidence type="ECO:0000259" key="10">
    <source>
        <dbReference type="Pfam" id="PF01729"/>
    </source>
</evidence>
<dbReference type="InterPro" id="IPR002638">
    <property type="entry name" value="Quinolinate_PRibosylTrfase_C"/>
</dbReference>
<keyword evidence="7 9" id="KW-0808">Transferase</keyword>
<dbReference type="UniPathway" id="UPA00253">
    <property type="reaction ID" value="UER00331"/>
</dbReference>
<dbReference type="CDD" id="cd01572">
    <property type="entry name" value="QPRTase"/>
    <property type="match status" value="1"/>
</dbReference>
<keyword evidence="6 9" id="KW-0328">Glycosyltransferase</keyword>
<feature type="domain" description="Quinolinate phosphoribosyl transferase C-terminal" evidence="10">
    <location>
        <begin position="129"/>
        <end position="292"/>
    </location>
</feature>
<sequence length="295" mass="32370">MRPSAKFILVISKPMNIQLDSIRADITRAVREALAEDIGDGDITAMLIPGDQINTAEIITREDCTLCGQAWLEETFAQLGGLDSIEWHAQDGDQVTAGSKLVTLRGNARRLLTGERTALNFIQLLSGTATKAHQFAQLLPNSNIKILDTRKTIPGLRTAQKYAITCGGCHNHRIGLYDMFLIKENHIAACGGITAAVEKAREIAPDKRVEVEVETREELLEAIAARADVVMLDNFDADSLQYAMNLDKHNTQYELSGNLDLENLKTIASLNIDFCSFGALTKHVSAVDLSLRVHS</sequence>
<comment type="pathway">
    <text evidence="2">Cofactor biosynthesis; NAD(+) biosynthesis; nicotinate D-ribonucleotide from quinolinate: step 1/1.</text>
</comment>
<dbReference type="PANTHER" id="PTHR32179:SF3">
    <property type="entry name" value="NICOTINATE-NUCLEOTIDE PYROPHOSPHORYLASE [CARBOXYLATING]"/>
    <property type="match status" value="1"/>
</dbReference>
<dbReference type="GO" id="GO:0034213">
    <property type="term" value="P:quinolinate catabolic process"/>
    <property type="evidence" value="ECO:0007669"/>
    <property type="project" value="TreeGrafter"/>
</dbReference>
<keyword evidence="13" id="KW-1185">Reference proteome</keyword>
<reference evidence="12 13" key="1">
    <citation type="journal article" date="2008" name="PLoS Genet.">
        <title>Complete genome sequence of the complex carbohydrate-degrading marine bacterium, Saccharophagus degradans strain 2-40 T.</title>
        <authorList>
            <person name="Weiner R.M."/>
            <person name="Taylor L.E.II."/>
            <person name="Henrissat B."/>
            <person name="Hauser L."/>
            <person name="Land M."/>
            <person name="Coutinho P.M."/>
            <person name="Rancurel C."/>
            <person name="Saunders E.H."/>
            <person name="Longmire A.G."/>
            <person name="Zhang H."/>
            <person name="Bayer E.A."/>
            <person name="Gilbert H.J."/>
            <person name="Larimer F."/>
            <person name="Zhulin I.B."/>
            <person name="Ekborg N.A."/>
            <person name="Lamed R."/>
            <person name="Richardson P.M."/>
            <person name="Borovok I."/>
            <person name="Hutcheson S."/>
        </authorList>
    </citation>
    <scope>NUCLEOTIDE SEQUENCE [LARGE SCALE GENOMIC DNA]</scope>
    <source>
        <strain evidence="13">2-40 / ATCC 43961 / DSM 17024</strain>
    </source>
</reference>
<dbReference type="AlphaFoldDB" id="Q21ME3"/>
<evidence type="ECO:0000259" key="11">
    <source>
        <dbReference type="Pfam" id="PF02749"/>
    </source>
</evidence>
<dbReference type="EC" id="2.4.2.19" evidence="4"/>